<dbReference type="AlphaFoldDB" id="A0A553EDP9"/>
<protein>
    <recommendedName>
        <fullName evidence="4">DUF1360 domain-containing protein</fullName>
    </recommendedName>
</protein>
<reference evidence="2 3" key="1">
    <citation type="submission" date="2019-07" db="EMBL/GenBank/DDBJ databases">
        <title>Novel species of Flavobacterium.</title>
        <authorList>
            <person name="Liu Q."/>
            <person name="Xin Y.-H."/>
        </authorList>
    </citation>
    <scope>NUCLEOTIDE SEQUENCE [LARGE SCALE GENOMIC DNA]</scope>
    <source>
        <strain evidence="2 3">LB1R34</strain>
    </source>
</reference>
<keyword evidence="3" id="KW-1185">Reference proteome</keyword>
<evidence type="ECO:0000313" key="3">
    <source>
        <dbReference type="Proteomes" id="UP000316371"/>
    </source>
</evidence>
<accession>A0A553EDP9</accession>
<keyword evidence="1" id="KW-0472">Membrane</keyword>
<evidence type="ECO:0008006" key="4">
    <source>
        <dbReference type="Google" id="ProtNLM"/>
    </source>
</evidence>
<evidence type="ECO:0000256" key="1">
    <source>
        <dbReference type="SAM" id="Phobius"/>
    </source>
</evidence>
<sequence length="128" mass="15384">MDLATQLIWLFVLAIPIACVAWTVTHEEIFKEPRDFCVRKSQNSKTIVQRKLFYLFTCEYCFSHYVSLFFIFFTDFKLLLDDWRGYAIALFSLVWIANVYMSLFAFIRQDIKREKCEIEEIQSHTKKL</sequence>
<keyword evidence="1" id="KW-0812">Transmembrane</keyword>
<gene>
    <name evidence="2" type="ORF">FNW21_02070</name>
</gene>
<dbReference type="Proteomes" id="UP000316371">
    <property type="component" value="Unassembled WGS sequence"/>
</dbReference>
<organism evidence="2 3">
    <name type="scientific">Flavobacterium restrictum</name>
    <dbReference type="NCBI Taxonomy" id="2594428"/>
    <lineage>
        <taxon>Bacteria</taxon>
        <taxon>Pseudomonadati</taxon>
        <taxon>Bacteroidota</taxon>
        <taxon>Flavobacteriia</taxon>
        <taxon>Flavobacteriales</taxon>
        <taxon>Flavobacteriaceae</taxon>
        <taxon>Flavobacterium</taxon>
    </lineage>
</organism>
<name>A0A553EDP9_9FLAO</name>
<evidence type="ECO:0000313" key="2">
    <source>
        <dbReference type="EMBL" id="TRX43146.1"/>
    </source>
</evidence>
<dbReference type="EMBL" id="VJZT01000001">
    <property type="protein sequence ID" value="TRX43146.1"/>
    <property type="molecule type" value="Genomic_DNA"/>
</dbReference>
<comment type="caution">
    <text evidence="2">The sequence shown here is derived from an EMBL/GenBank/DDBJ whole genome shotgun (WGS) entry which is preliminary data.</text>
</comment>
<keyword evidence="1" id="KW-1133">Transmembrane helix</keyword>
<dbReference type="OrthoDB" id="1375524at2"/>
<dbReference type="RefSeq" id="WP_144255067.1">
    <property type="nucleotide sequence ID" value="NZ_VJZT01000001.1"/>
</dbReference>
<feature type="transmembrane region" description="Helical" evidence="1">
    <location>
        <begin position="6"/>
        <end position="24"/>
    </location>
</feature>
<proteinExistence type="predicted"/>
<feature type="transmembrane region" description="Helical" evidence="1">
    <location>
        <begin position="52"/>
        <end position="73"/>
    </location>
</feature>
<feature type="transmembrane region" description="Helical" evidence="1">
    <location>
        <begin position="85"/>
        <end position="107"/>
    </location>
</feature>